<gene>
    <name evidence="1" type="ORF">EJ062_19260</name>
    <name evidence="2" type="ORF">FJU42_20105</name>
</gene>
<dbReference type="RefSeq" id="WP_000041061.1">
    <property type="nucleotide sequence ID" value="NZ_BHFX01000053.1"/>
</dbReference>
<dbReference type="SUPFAM" id="SSF47413">
    <property type="entry name" value="lambda repressor-like DNA-binding domains"/>
    <property type="match status" value="1"/>
</dbReference>
<evidence type="ECO:0000313" key="3">
    <source>
        <dbReference type="Proteomes" id="UP000268239"/>
    </source>
</evidence>
<organism evidence="2 4">
    <name type="scientific">Acinetobacter baumannii</name>
    <dbReference type="NCBI Taxonomy" id="470"/>
    <lineage>
        <taxon>Bacteria</taxon>
        <taxon>Pseudomonadati</taxon>
        <taxon>Pseudomonadota</taxon>
        <taxon>Gammaproteobacteria</taxon>
        <taxon>Moraxellales</taxon>
        <taxon>Moraxellaceae</taxon>
        <taxon>Acinetobacter</taxon>
        <taxon>Acinetobacter calcoaceticus/baumannii complex</taxon>
    </lineage>
</organism>
<dbReference type="Proteomes" id="UP000315888">
    <property type="component" value="Unassembled WGS sequence"/>
</dbReference>
<name>A0A1S2FN74_ACIBA</name>
<reference evidence="1 3" key="1">
    <citation type="submission" date="2018-12" db="EMBL/GenBank/DDBJ databases">
        <title>Draft Genome Sequences Human Pathogenic Acinetobacter baumannii Strains.</title>
        <authorList>
            <person name="Madhi M."/>
            <person name="Ronco T."/>
            <person name="Olsen R.H."/>
            <person name="Hassani A."/>
        </authorList>
    </citation>
    <scope>NUCLEOTIDE SEQUENCE [LARGE SCALE GENOMIC DNA]</scope>
    <source>
        <strain evidence="1 3">AB3</strain>
    </source>
</reference>
<dbReference type="EMBL" id="VHGY01000092">
    <property type="protein sequence ID" value="TPU59781.1"/>
    <property type="molecule type" value="Genomic_DNA"/>
</dbReference>
<sequence>MSKLSVDISASARNGVSRILHGLDISNQKEIAEHLKVDPSTITRLKTDKKNNGLNEIEMFCELLSLLGLKVVPKDYQSIDKERVAALLVMSKSWMNRIETVDDLFHDEISGQKEKLGY</sequence>
<accession>A0A1S2FN74</accession>
<dbReference type="Proteomes" id="UP000268239">
    <property type="component" value="Unassembled WGS sequence"/>
</dbReference>
<dbReference type="GO" id="GO:0003677">
    <property type="term" value="F:DNA binding"/>
    <property type="evidence" value="ECO:0007669"/>
    <property type="project" value="InterPro"/>
</dbReference>
<evidence type="ECO:0000313" key="1">
    <source>
        <dbReference type="EMBL" id="RTQ67375.1"/>
    </source>
</evidence>
<dbReference type="AlphaFoldDB" id="A0A1S2FN74"/>
<dbReference type="InterPro" id="IPR010982">
    <property type="entry name" value="Lambda_DNA-bd_dom_sf"/>
</dbReference>
<proteinExistence type="predicted"/>
<dbReference type="Gene3D" id="1.10.260.40">
    <property type="entry name" value="lambda repressor-like DNA-binding domains"/>
    <property type="match status" value="1"/>
</dbReference>
<comment type="caution">
    <text evidence="2">The sequence shown here is derived from an EMBL/GenBank/DDBJ whole genome shotgun (WGS) entry which is preliminary data.</text>
</comment>
<dbReference type="KEGG" id="abaa:IX88_12630"/>
<evidence type="ECO:0000313" key="4">
    <source>
        <dbReference type="Proteomes" id="UP000315888"/>
    </source>
</evidence>
<protein>
    <submittedName>
        <fullName evidence="2">Transcriptional regulator</fullName>
    </submittedName>
</protein>
<evidence type="ECO:0000313" key="2">
    <source>
        <dbReference type="EMBL" id="TPU59781.1"/>
    </source>
</evidence>
<reference evidence="2 4" key="2">
    <citation type="submission" date="2019-06" db="EMBL/GenBank/DDBJ databases">
        <title>A Diverse Panel of Clinical Acinetobacter baumannii for Research Use.</title>
        <authorList>
            <person name="Mcgann P."/>
            <person name="Snesrud E."/>
            <person name="Galac M.R."/>
        </authorList>
    </citation>
    <scope>NUCLEOTIDE SEQUENCE [LARGE SCALE GENOMIC DNA]</scope>
    <source>
        <strain evidence="2 4">MRSN14237</strain>
    </source>
</reference>
<dbReference type="EMBL" id="RXLU01000161">
    <property type="protein sequence ID" value="RTQ67375.1"/>
    <property type="molecule type" value="Genomic_DNA"/>
</dbReference>